<dbReference type="AlphaFoldDB" id="A0A1I8MJB2"/>
<reference evidence="4" key="2">
    <citation type="submission" date="2025-04" db="UniProtKB">
        <authorList>
            <consortium name="RefSeq"/>
        </authorList>
    </citation>
    <scope>IDENTIFICATION</scope>
    <source>
        <strain evidence="4">Aabys</strain>
    </source>
</reference>
<feature type="chain" id="PRO_5044560455" evidence="1">
    <location>
        <begin position="18"/>
        <end position="106"/>
    </location>
</feature>
<evidence type="ECO:0000313" key="3">
    <source>
        <dbReference type="Proteomes" id="UP001652621"/>
    </source>
</evidence>
<proteinExistence type="predicted"/>
<protein>
    <submittedName>
        <fullName evidence="4">Uncharacterized protein LOC101888076</fullName>
    </submittedName>
</protein>
<dbReference type="OrthoDB" id="8054116at2759"/>
<reference evidence="2" key="1">
    <citation type="submission" date="2020-05" db="UniProtKB">
        <authorList>
            <consortium name="EnsemblMetazoa"/>
        </authorList>
    </citation>
    <scope>IDENTIFICATION</scope>
    <source>
        <strain evidence="2">Aabys</strain>
    </source>
</reference>
<evidence type="ECO:0000313" key="4">
    <source>
        <dbReference type="RefSeq" id="XP_005184622.1"/>
    </source>
</evidence>
<dbReference type="KEGG" id="mde:101888076"/>
<dbReference type="RefSeq" id="XP_005184622.1">
    <property type="nucleotide sequence ID" value="XM_005184565.2"/>
</dbReference>
<gene>
    <name evidence="2" type="primary">101888076</name>
    <name evidence="4" type="synonym">LOC101888076</name>
</gene>
<dbReference type="Proteomes" id="UP001652621">
    <property type="component" value="Unplaced"/>
</dbReference>
<accession>A0A1I8MJB2</accession>
<dbReference type="GeneID" id="101888076"/>
<dbReference type="VEuPathDB" id="VectorBase:MDOA005486"/>
<name>A0A1I8MJB2_MUSDO</name>
<keyword evidence="3" id="KW-1185">Reference proteome</keyword>
<evidence type="ECO:0000256" key="1">
    <source>
        <dbReference type="SAM" id="SignalP"/>
    </source>
</evidence>
<keyword evidence="1" id="KW-0732">Signal</keyword>
<dbReference type="EnsemblMetazoa" id="MDOA005486-RA">
    <property type="protein sequence ID" value="MDOA005486-PA"/>
    <property type="gene ID" value="MDOA005486"/>
</dbReference>
<sequence>MKLIIFLVLAICYYVRASVIPVHTLPTTYAVTAGTPVVTAHSHQVVARQFNRVYVPTVPTVSTVPTVAYPGYSATWSTYPYIHRYGYGYGYGYPYSYTYPYSTTVW</sequence>
<evidence type="ECO:0000313" key="2">
    <source>
        <dbReference type="EnsemblMetazoa" id="MDOA005486-PA"/>
    </source>
</evidence>
<feature type="signal peptide" evidence="1">
    <location>
        <begin position="1"/>
        <end position="17"/>
    </location>
</feature>
<organism evidence="2">
    <name type="scientific">Musca domestica</name>
    <name type="common">House fly</name>
    <dbReference type="NCBI Taxonomy" id="7370"/>
    <lineage>
        <taxon>Eukaryota</taxon>
        <taxon>Metazoa</taxon>
        <taxon>Ecdysozoa</taxon>
        <taxon>Arthropoda</taxon>
        <taxon>Hexapoda</taxon>
        <taxon>Insecta</taxon>
        <taxon>Pterygota</taxon>
        <taxon>Neoptera</taxon>
        <taxon>Endopterygota</taxon>
        <taxon>Diptera</taxon>
        <taxon>Brachycera</taxon>
        <taxon>Muscomorpha</taxon>
        <taxon>Muscoidea</taxon>
        <taxon>Muscidae</taxon>
        <taxon>Musca</taxon>
    </lineage>
</organism>
<dbReference type="VEuPathDB" id="VectorBase:MDOMA2_004266"/>